<reference evidence="2 3" key="1">
    <citation type="submission" date="2021-07" db="EMBL/GenBank/DDBJ databases">
        <title>The Aristolochia fimbriata genome: insights into angiosperm evolution, floral development and chemical biosynthesis.</title>
        <authorList>
            <person name="Jiao Y."/>
        </authorList>
    </citation>
    <scope>NUCLEOTIDE SEQUENCE [LARGE SCALE GENOMIC DNA]</scope>
    <source>
        <strain evidence="2">IBCAS-2021</strain>
        <tissue evidence="2">Leaf</tissue>
    </source>
</reference>
<feature type="region of interest" description="Disordered" evidence="1">
    <location>
        <begin position="151"/>
        <end position="174"/>
    </location>
</feature>
<feature type="compositionally biased region" description="Basic and acidic residues" evidence="1">
    <location>
        <begin position="162"/>
        <end position="174"/>
    </location>
</feature>
<sequence>MKNITSVNNINNSMQLTKETDDESAAAIATPDTSTAKVPGLGVHDLLIVGAKGPFRALPRVGMEVDLLLEPPCESCIRVRESVPVSPVDVLAVGPFGVLLLAIGRSLVGVVPRVGLELVVPFEGFCARLFSQLVVEMKEVLFQICGGRDGDMEDEGEEADEDHQGRGDIHDVRT</sequence>
<comment type="caution">
    <text evidence="2">The sequence shown here is derived from an EMBL/GenBank/DDBJ whole genome shotgun (WGS) entry which is preliminary data.</text>
</comment>
<feature type="compositionally biased region" description="Acidic residues" evidence="1">
    <location>
        <begin position="151"/>
        <end position="161"/>
    </location>
</feature>
<gene>
    <name evidence="2" type="ORF">H6P81_020200</name>
</gene>
<protein>
    <submittedName>
        <fullName evidence="2">Uncharacterized protein</fullName>
    </submittedName>
</protein>
<proteinExistence type="predicted"/>
<dbReference type="AlphaFoldDB" id="A0AAV7DVN6"/>
<evidence type="ECO:0000313" key="2">
    <source>
        <dbReference type="EMBL" id="KAG9440035.1"/>
    </source>
</evidence>
<dbReference type="EMBL" id="JAINDJ010000008">
    <property type="protein sequence ID" value="KAG9440035.1"/>
    <property type="molecule type" value="Genomic_DNA"/>
</dbReference>
<evidence type="ECO:0000256" key="1">
    <source>
        <dbReference type="SAM" id="MobiDB-lite"/>
    </source>
</evidence>
<evidence type="ECO:0000313" key="3">
    <source>
        <dbReference type="Proteomes" id="UP000825729"/>
    </source>
</evidence>
<keyword evidence="3" id="KW-1185">Reference proteome</keyword>
<accession>A0AAV7DVN6</accession>
<name>A0AAV7DVN6_ARIFI</name>
<dbReference type="Proteomes" id="UP000825729">
    <property type="component" value="Unassembled WGS sequence"/>
</dbReference>
<organism evidence="2 3">
    <name type="scientific">Aristolochia fimbriata</name>
    <name type="common">White veined hardy Dutchman's pipe vine</name>
    <dbReference type="NCBI Taxonomy" id="158543"/>
    <lineage>
        <taxon>Eukaryota</taxon>
        <taxon>Viridiplantae</taxon>
        <taxon>Streptophyta</taxon>
        <taxon>Embryophyta</taxon>
        <taxon>Tracheophyta</taxon>
        <taxon>Spermatophyta</taxon>
        <taxon>Magnoliopsida</taxon>
        <taxon>Magnoliidae</taxon>
        <taxon>Piperales</taxon>
        <taxon>Aristolochiaceae</taxon>
        <taxon>Aristolochia</taxon>
    </lineage>
</organism>